<organism evidence="1 2">
    <name type="scientific">Kribbella flavida (strain DSM 17836 / JCM 10339 / NBRC 14399)</name>
    <dbReference type="NCBI Taxonomy" id="479435"/>
    <lineage>
        <taxon>Bacteria</taxon>
        <taxon>Bacillati</taxon>
        <taxon>Actinomycetota</taxon>
        <taxon>Actinomycetes</taxon>
        <taxon>Propionibacteriales</taxon>
        <taxon>Kribbellaceae</taxon>
        <taxon>Kribbella</taxon>
    </lineage>
</organism>
<evidence type="ECO:0000313" key="1">
    <source>
        <dbReference type="EMBL" id="ADB31697.1"/>
    </source>
</evidence>
<name>D2PXQ5_KRIFD</name>
<accession>D2PXQ5</accession>
<reference evidence="1 2" key="2">
    <citation type="journal article" date="2010" name="Stand. Genomic Sci.">
        <title>Complete genome sequence of Kribbella flavida type strain (IFO 14399).</title>
        <authorList>
            <person name="Pukall R."/>
            <person name="Lapidus A."/>
            <person name="Glavina Del Rio T."/>
            <person name="Copeland A."/>
            <person name="Tice H."/>
            <person name="Cheng J.-F."/>
            <person name="Lucas S."/>
            <person name="Chen F."/>
            <person name="Nolan M."/>
            <person name="LaButti K."/>
            <person name="Pati A."/>
            <person name="Ivanova N."/>
            <person name="Mavrommatis K."/>
            <person name="Mikhailova N."/>
            <person name="Pitluck S."/>
            <person name="Bruce D."/>
            <person name="Goodwin L."/>
            <person name="Land M."/>
            <person name="Hauser L."/>
            <person name="Chang Y.-J."/>
            <person name="Jeffries C.D."/>
            <person name="Chen A."/>
            <person name="Palaniappan K."/>
            <person name="Chain P."/>
            <person name="Rohde M."/>
            <person name="Goeker M."/>
            <person name="Bristow J."/>
            <person name="Eisen J.A."/>
            <person name="Markowitz V."/>
            <person name="Hugenholtz P."/>
            <person name="Kyrpides N.C."/>
            <person name="Klenk H.-P."/>
            <person name="Brettin T."/>
        </authorList>
    </citation>
    <scope>NUCLEOTIDE SEQUENCE [LARGE SCALE GENOMIC DNA]</scope>
    <source>
        <strain evidence="2">DSM 17836 / JCM 10339 / NBRC 14399</strain>
    </source>
</reference>
<dbReference type="Proteomes" id="UP000007967">
    <property type="component" value="Chromosome"/>
</dbReference>
<sequence>MDFVRFHRGMQVTANRPADALTRRRHVDLLRVASATC</sequence>
<keyword evidence="2" id="KW-1185">Reference proteome</keyword>
<dbReference type="HOGENOM" id="CLU_3344859_0_0_11"/>
<protein>
    <submittedName>
        <fullName evidence="1">Uncharacterized protein</fullName>
    </submittedName>
</protein>
<dbReference type="EMBL" id="CP001736">
    <property type="protein sequence ID" value="ADB31697.1"/>
    <property type="molecule type" value="Genomic_DNA"/>
</dbReference>
<dbReference type="AlphaFoldDB" id="D2PXQ5"/>
<dbReference type="NCBIfam" id="NF042934">
    <property type="entry name" value="cis_reg_atten"/>
    <property type="match status" value="1"/>
</dbReference>
<evidence type="ECO:0000313" key="2">
    <source>
        <dbReference type="Proteomes" id="UP000007967"/>
    </source>
</evidence>
<dbReference type="InterPro" id="IPR049979">
    <property type="entry name" value="Cys_resp_CS_actino"/>
</dbReference>
<proteinExistence type="predicted"/>
<reference evidence="2" key="1">
    <citation type="submission" date="2009-09" db="EMBL/GenBank/DDBJ databases">
        <title>The complete genome of Kribbella flavida DSM 17836.</title>
        <authorList>
            <consortium name="US DOE Joint Genome Institute (JGI-PGF)"/>
            <person name="Lucas S."/>
            <person name="Copeland A."/>
            <person name="Lapidus A."/>
            <person name="Glavina del Rio T."/>
            <person name="Dalin E."/>
            <person name="Tice H."/>
            <person name="Bruce D."/>
            <person name="Goodwin L."/>
            <person name="Pitluck S."/>
            <person name="Kyrpides N."/>
            <person name="Mavromatis K."/>
            <person name="Ivanova N."/>
            <person name="Saunders E."/>
            <person name="Brettin T."/>
            <person name="Detter J.C."/>
            <person name="Han C."/>
            <person name="Larimer F."/>
            <person name="Land M."/>
            <person name="Hauser L."/>
            <person name="Markowitz V."/>
            <person name="Cheng J.-F."/>
            <person name="Hugenholtz P."/>
            <person name="Woyke T."/>
            <person name="Wu D."/>
            <person name="Pukall R."/>
            <person name="Klenk H.-P."/>
            <person name="Eisen J.A."/>
        </authorList>
    </citation>
    <scope>NUCLEOTIDE SEQUENCE [LARGE SCALE GENOMIC DNA]</scope>
    <source>
        <strain evidence="2">DSM 17836 / JCM 10339 / NBRC 14399</strain>
    </source>
</reference>
<dbReference type="KEGG" id="kfl:Kfla_2629"/>
<gene>
    <name evidence="1" type="ordered locus">Kfla_2629</name>
</gene>